<evidence type="ECO:0000313" key="4">
    <source>
        <dbReference type="Proteomes" id="UP000199504"/>
    </source>
</evidence>
<protein>
    <recommendedName>
        <fullName evidence="5">Integral membrane protein</fullName>
    </recommendedName>
</protein>
<feature type="region of interest" description="Disordered" evidence="1">
    <location>
        <begin position="1"/>
        <end position="25"/>
    </location>
</feature>
<sequence length="763" mass="81398">MRGPYRVAGHAAGVNGPMSERSPSRRQEAARVVVELRVHGVSGAEAEQILDRPHVYQVAGDRSGGFYRPRPGYPDSTGPGGVVLEAYRWSDLPSGTAVRTLSLVFLLPFMLSNVAIWMRPAGRGSGAGVRVLCRLVALNLTLLYVLAAAGVALDLIAWKCMGSARCLTSRTWLSWLGDRPPGLRLAVLTLLPVSAIVLVWLLGARPGRSYDAFRTPGGEPGGDRLTAVGQWDGAPMVGRLRAIHIAAAFAALALVLLAASAAADPSPVPTVLAALALLVLASCAALLCAPTLLERPAAARTPDGLTAVLRATACGLAVVAVAVVALNRDRWPPSTGLPGYGRIVGWVLLAQMGQLVALAVLALWRRAGHDSRPALLRGFGAPVLAAVAVGLAGALSAEMIYRMAYFLNRRAITARPDDLAAPPPAYKWAIFNFFFTTIAAVLLVAGMTLLSRRDRRRAAAAIVAADFRASPSSAAARKQRVERTIARARFTERLGPLAMAYASLTALGLAASALGLLGLQPSPLAESLLGVPGDFVNFVLTLGSYLIAGVVVALLVGGLLAYRTAEFRRYVGVLWDLGTFWPRAAHPFAPPCYAERAVPELAKRICYLADRHAGVLLTGHSHGSVLLAATVLQLPPRVRRRVALLTYGSPLDRLYARLFPAYLGRDVLYDIGDRIGWRWLNLWRDTDPIGGWIFAANRPGDPPVAGPAGAVDRRLRDPRDVVAPPGDSVPPAIQGHWPCESDERFTEAVRELADRLRRTQPGP</sequence>
<feature type="transmembrane region" description="Helical" evidence="2">
    <location>
        <begin position="269"/>
        <end position="293"/>
    </location>
</feature>
<feature type="transmembrane region" description="Helical" evidence="2">
    <location>
        <begin position="346"/>
        <end position="364"/>
    </location>
</feature>
<feature type="transmembrane region" description="Helical" evidence="2">
    <location>
        <begin position="497"/>
        <end position="518"/>
    </location>
</feature>
<feature type="transmembrane region" description="Helical" evidence="2">
    <location>
        <begin position="428"/>
        <end position="450"/>
    </location>
</feature>
<dbReference type="InterPro" id="IPR029058">
    <property type="entry name" value="AB_hydrolase_fold"/>
</dbReference>
<dbReference type="AlphaFoldDB" id="A0A1C5AL38"/>
<feature type="transmembrane region" description="Helical" evidence="2">
    <location>
        <begin position="376"/>
        <end position="397"/>
    </location>
</feature>
<feature type="transmembrane region" description="Helical" evidence="2">
    <location>
        <begin position="305"/>
        <end position="326"/>
    </location>
</feature>
<dbReference type="STRING" id="262898.GA0070564_11262"/>
<keyword evidence="4" id="KW-1185">Reference proteome</keyword>
<feature type="transmembrane region" description="Helical" evidence="2">
    <location>
        <begin position="538"/>
        <end position="562"/>
    </location>
</feature>
<keyword evidence="2" id="KW-1133">Transmembrane helix</keyword>
<reference evidence="4" key="1">
    <citation type="submission" date="2016-06" db="EMBL/GenBank/DDBJ databases">
        <authorList>
            <person name="Varghese N."/>
            <person name="Submissions Spin"/>
        </authorList>
    </citation>
    <scope>NUCLEOTIDE SEQUENCE [LARGE SCALE GENOMIC DNA]</scope>
    <source>
        <strain evidence="4">DSM 44830</strain>
    </source>
</reference>
<feature type="transmembrane region" description="Helical" evidence="2">
    <location>
        <begin position="242"/>
        <end position="263"/>
    </location>
</feature>
<dbReference type="EMBL" id="FMCX01000012">
    <property type="protein sequence ID" value="SCF45927.1"/>
    <property type="molecule type" value="Genomic_DNA"/>
</dbReference>
<dbReference type="SUPFAM" id="SSF53474">
    <property type="entry name" value="alpha/beta-Hydrolases"/>
    <property type="match status" value="1"/>
</dbReference>
<evidence type="ECO:0000313" key="3">
    <source>
        <dbReference type="EMBL" id="SCF45927.1"/>
    </source>
</evidence>
<evidence type="ECO:0000256" key="1">
    <source>
        <dbReference type="SAM" id="MobiDB-lite"/>
    </source>
</evidence>
<name>A0A1C5AL38_9ACTN</name>
<dbReference type="Proteomes" id="UP000199504">
    <property type="component" value="Unassembled WGS sequence"/>
</dbReference>
<organism evidence="3 4">
    <name type="scientific">Micromonospora mirobrigensis</name>
    <dbReference type="NCBI Taxonomy" id="262898"/>
    <lineage>
        <taxon>Bacteria</taxon>
        <taxon>Bacillati</taxon>
        <taxon>Actinomycetota</taxon>
        <taxon>Actinomycetes</taxon>
        <taxon>Micromonosporales</taxon>
        <taxon>Micromonosporaceae</taxon>
        <taxon>Micromonospora</taxon>
    </lineage>
</organism>
<keyword evidence="2" id="KW-0812">Transmembrane</keyword>
<feature type="transmembrane region" description="Helical" evidence="2">
    <location>
        <begin position="97"/>
        <end position="119"/>
    </location>
</feature>
<keyword evidence="2" id="KW-0472">Membrane</keyword>
<feature type="transmembrane region" description="Helical" evidence="2">
    <location>
        <begin position="131"/>
        <end position="153"/>
    </location>
</feature>
<evidence type="ECO:0008006" key="5">
    <source>
        <dbReference type="Google" id="ProtNLM"/>
    </source>
</evidence>
<feature type="transmembrane region" description="Helical" evidence="2">
    <location>
        <begin position="182"/>
        <end position="204"/>
    </location>
</feature>
<proteinExistence type="predicted"/>
<evidence type="ECO:0000256" key="2">
    <source>
        <dbReference type="SAM" id="Phobius"/>
    </source>
</evidence>
<gene>
    <name evidence="3" type="ORF">GA0070564_11262</name>
</gene>
<accession>A0A1C5AL38</accession>